<accession>A0A850HEJ5</accession>
<dbReference type="InterPro" id="IPR006059">
    <property type="entry name" value="SBP"/>
</dbReference>
<keyword evidence="1" id="KW-1003">Cell membrane</keyword>
<keyword evidence="3" id="KW-0472">Membrane</keyword>
<evidence type="ECO:0000313" key="8">
    <source>
        <dbReference type="EMBL" id="NVH57061.1"/>
    </source>
</evidence>
<evidence type="ECO:0000256" key="6">
    <source>
        <dbReference type="SAM" id="SignalP"/>
    </source>
</evidence>
<evidence type="ECO:0000256" key="2">
    <source>
        <dbReference type="ARBA" id="ARBA00022729"/>
    </source>
</evidence>
<dbReference type="Proteomes" id="UP000701680">
    <property type="component" value="Unassembled WGS sequence"/>
</dbReference>
<comment type="caution">
    <text evidence="8">The sequence shown here is derived from an EMBL/GenBank/DDBJ whole genome shotgun (WGS) entry which is preliminary data.</text>
</comment>
<evidence type="ECO:0000256" key="5">
    <source>
        <dbReference type="ARBA" id="ARBA00023288"/>
    </source>
</evidence>
<dbReference type="EMBL" id="JAAITX010000001">
    <property type="protein sequence ID" value="NVH57061.1"/>
    <property type="molecule type" value="Genomic_DNA"/>
</dbReference>
<evidence type="ECO:0000256" key="1">
    <source>
        <dbReference type="ARBA" id="ARBA00022475"/>
    </source>
</evidence>
<dbReference type="PROSITE" id="PS51257">
    <property type="entry name" value="PROKAR_LIPOPROTEIN"/>
    <property type="match status" value="1"/>
</dbReference>
<dbReference type="OrthoDB" id="9768630at2"/>
<sequence length="430" mass="48576">MKRKSISVILCVAMVAGLAAGCGSSKDEKKDGKEILSVWIPPLDDETEKNYVPLLDKFEKENNCELDVQIIPWDTYEEKYMTAINAGEGPDVGYMYVEMFPTYIDSGAVVDMEEYLTEEDYEEYLYLDRGKMMGGTYGFPFNTGNPFIMYYNEDILESIGETAPETWEDFERICKKATKDTDGDGKIDQYGYAAGFNNGDMSPLYLLNSYYYSLLWQNGSDIYNDDLKSVRFNDEAGVEAVEYLKSLTPYMPEDYMSLAATDAFSNVFGGGHAAFACARAMQAQSESFQETYPDLHWNYVTSLKNEQYGTFGAADCLTLMSACENKELGMKLIKYMTGTEVMSEYHKEHHGAPMTKDEEYQGDEKLERTLTEDRDKWRPLQAGPCGSDILLNLVSQIQAVMSGDASAQEALDEAAEYSNDLLDEYWADKE</sequence>
<feature type="chain" id="PRO_5039642104" evidence="6">
    <location>
        <begin position="20"/>
        <end position="430"/>
    </location>
</feature>
<dbReference type="RefSeq" id="WP_101694249.1">
    <property type="nucleotide sequence ID" value="NZ_JAAITX010000001.1"/>
</dbReference>
<feature type="signal peptide" evidence="6">
    <location>
        <begin position="1"/>
        <end position="19"/>
    </location>
</feature>
<protein>
    <submittedName>
        <fullName evidence="8">Sugar ABC transporter substrate-binding protein</fullName>
    </submittedName>
</protein>
<evidence type="ECO:0000313" key="10">
    <source>
        <dbReference type="Proteomes" id="UP000701680"/>
    </source>
</evidence>
<dbReference type="SUPFAM" id="SSF53850">
    <property type="entry name" value="Periplasmic binding protein-like II"/>
    <property type="match status" value="1"/>
</dbReference>
<dbReference type="AlphaFoldDB" id="A0A850HEJ5"/>
<dbReference type="Gene3D" id="3.40.190.10">
    <property type="entry name" value="Periplasmic binding protein-like II"/>
    <property type="match status" value="1"/>
</dbReference>
<keyword evidence="2 6" id="KW-0732">Signal</keyword>
<dbReference type="CDD" id="cd13585">
    <property type="entry name" value="PBP2_TMBP_like"/>
    <property type="match status" value="1"/>
</dbReference>
<reference evidence="8" key="2">
    <citation type="submission" date="2020-02" db="EMBL/GenBank/DDBJ databases">
        <authorList>
            <person name="Littmann E."/>
            <person name="Sorbara M."/>
        </authorList>
    </citation>
    <scope>NUCLEOTIDE SEQUENCE</scope>
    <source>
        <strain evidence="8">MSK.17.11</strain>
        <strain evidence="7">MSK.17.38</strain>
    </source>
</reference>
<dbReference type="PANTHER" id="PTHR43649:SF33">
    <property type="entry name" value="POLYGALACTURONAN_RHAMNOGALACTURONAN-BINDING PROTEIN YTCQ"/>
    <property type="match status" value="1"/>
</dbReference>
<dbReference type="PANTHER" id="PTHR43649">
    <property type="entry name" value="ARABINOSE-BINDING PROTEIN-RELATED"/>
    <property type="match status" value="1"/>
</dbReference>
<evidence type="ECO:0000313" key="9">
    <source>
        <dbReference type="Proteomes" id="UP000528555"/>
    </source>
</evidence>
<organism evidence="8 9">
    <name type="scientific">Dorea phocaeensis</name>
    <dbReference type="NCBI Taxonomy" id="2040291"/>
    <lineage>
        <taxon>Bacteria</taxon>
        <taxon>Bacillati</taxon>
        <taxon>Bacillota</taxon>
        <taxon>Clostridia</taxon>
        <taxon>Lachnospirales</taxon>
        <taxon>Lachnospiraceae</taxon>
        <taxon>Dorea</taxon>
    </lineage>
</organism>
<proteinExistence type="predicted"/>
<evidence type="ECO:0000313" key="7">
    <source>
        <dbReference type="EMBL" id="NSK13808.1"/>
    </source>
</evidence>
<dbReference type="Pfam" id="PF13416">
    <property type="entry name" value="SBP_bac_8"/>
    <property type="match status" value="1"/>
</dbReference>
<dbReference type="EMBL" id="JAAIUO010000001">
    <property type="protein sequence ID" value="NSK13808.1"/>
    <property type="molecule type" value="Genomic_DNA"/>
</dbReference>
<keyword evidence="5" id="KW-0449">Lipoprotein</keyword>
<evidence type="ECO:0000256" key="4">
    <source>
        <dbReference type="ARBA" id="ARBA00023139"/>
    </source>
</evidence>
<dbReference type="Proteomes" id="UP000528555">
    <property type="component" value="Unassembled WGS sequence"/>
</dbReference>
<evidence type="ECO:0000256" key="3">
    <source>
        <dbReference type="ARBA" id="ARBA00023136"/>
    </source>
</evidence>
<name>A0A850HEJ5_9FIRM</name>
<keyword evidence="9" id="KW-1185">Reference proteome</keyword>
<dbReference type="InterPro" id="IPR050490">
    <property type="entry name" value="Bact_solute-bd_prot1"/>
</dbReference>
<reference evidence="9 10" key="1">
    <citation type="journal article" date="2020" name="Cell Host Microbe">
        <title>Functional and Genomic Variation between Human-Derived Isolates of Lachnospiraceae Reveals Inter- and Intra-Species Diversity.</title>
        <authorList>
            <person name="Sorbara M.T."/>
            <person name="Littmann E.R."/>
            <person name="Fontana E."/>
            <person name="Moody T.U."/>
            <person name="Kohout C.E."/>
            <person name="Gjonbalaj M."/>
            <person name="Eaton V."/>
            <person name="Seok R."/>
            <person name="Leiner I.M."/>
            <person name="Pamer E.G."/>
        </authorList>
    </citation>
    <scope>NUCLEOTIDE SEQUENCE [LARGE SCALE GENOMIC DNA]</scope>
    <source>
        <strain evidence="8 9">MSK.17.11</strain>
        <strain evidence="7 10">MSK.17.38</strain>
    </source>
</reference>
<gene>
    <name evidence="8" type="ORF">G5A66_00065</name>
    <name evidence="7" type="ORF">G5A75_02740</name>
</gene>
<keyword evidence="4" id="KW-0564">Palmitate</keyword>